<dbReference type="Pfam" id="PF17802">
    <property type="entry name" value="SpaA"/>
    <property type="match status" value="1"/>
</dbReference>
<proteinExistence type="predicted"/>
<reference evidence="4 5" key="1">
    <citation type="submission" date="2019-02" db="EMBL/GenBank/DDBJ databases">
        <title>Novel genomic isolates of S. pyogenes and S. dysgalactiae subsp. equisimilis associated to necrotising fasciitis (NSTI).</title>
        <authorList>
            <person name="Barrantes I."/>
        </authorList>
    </citation>
    <scope>NUCLEOTIDE SEQUENCE [LARGE SCALE GENOMIC DNA]</scope>
    <source>
        <strain evidence="4 5">SPY5003</strain>
    </source>
</reference>
<dbReference type="InterPro" id="IPR053671">
    <property type="entry name" value="Pilus_tip_adhesin"/>
</dbReference>
<feature type="domain" description="DUF7601" evidence="3">
    <location>
        <begin position="612"/>
        <end position="725"/>
    </location>
</feature>
<gene>
    <name evidence="4" type="ORF">E0F67_06935</name>
</gene>
<dbReference type="NCBIfam" id="NF033396">
    <property type="entry name" value="pilus_ancill_1"/>
    <property type="match status" value="1"/>
</dbReference>
<organism evidence="4 5">
    <name type="scientific">Streptococcus pyogenes</name>
    <dbReference type="NCBI Taxonomy" id="1314"/>
    <lineage>
        <taxon>Bacteria</taxon>
        <taxon>Bacillati</taxon>
        <taxon>Bacillota</taxon>
        <taxon>Bacilli</taxon>
        <taxon>Lactobacillales</taxon>
        <taxon>Streptococcaceae</taxon>
        <taxon>Streptococcus</taxon>
    </lineage>
</organism>
<evidence type="ECO:0000313" key="5">
    <source>
        <dbReference type="Proteomes" id="UP000325300"/>
    </source>
</evidence>
<evidence type="ECO:0000259" key="2">
    <source>
        <dbReference type="Pfam" id="PF17802"/>
    </source>
</evidence>
<dbReference type="RefSeq" id="WP_023611820.1">
    <property type="nucleotide sequence ID" value="NZ_CAAINW010000008.1"/>
</dbReference>
<protein>
    <submittedName>
        <fullName evidence="4">Pilus ancillary protein 1</fullName>
    </submittedName>
</protein>
<evidence type="ECO:0000259" key="1">
    <source>
        <dbReference type="Pfam" id="PF08341"/>
    </source>
</evidence>
<evidence type="ECO:0000259" key="3">
    <source>
        <dbReference type="Pfam" id="PF24547"/>
    </source>
</evidence>
<name>A0A5S4TIV1_STRPY</name>
<dbReference type="Pfam" id="PF24547">
    <property type="entry name" value="DUF7601"/>
    <property type="match status" value="1"/>
</dbReference>
<feature type="domain" description="SpaA-like prealbumin fold" evidence="2">
    <location>
        <begin position="294"/>
        <end position="365"/>
    </location>
</feature>
<dbReference type="Gene3D" id="1.10.150.480">
    <property type="match status" value="1"/>
</dbReference>
<dbReference type="InterPro" id="IPR041033">
    <property type="entry name" value="SpaA_PFL_dom_1"/>
</dbReference>
<dbReference type="InterPro" id="IPR055382">
    <property type="entry name" value="DUF7601"/>
</dbReference>
<dbReference type="InterPro" id="IPR013783">
    <property type="entry name" value="Ig-like_fold"/>
</dbReference>
<evidence type="ECO:0000313" key="4">
    <source>
        <dbReference type="EMBL" id="TYK94586.1"/>
    </source>
</evidence>
<dbReference type="InterPro" id="IPR013552">
    <property type="entry name" value="Thioester_dom"/>
</dbReference>
<feature type="domain" description="Thioester" evidence="1">
    <location>
        <begin position="105"/>
        <end position="203"/>
    </location>
</feature>
<dbReference type="Gene3D" id="2.30.30.670">
    <property type="entry name" value="Thioester domain"/>
    <property type="match status" value="3"/>
</dbReference>
<dbReference type="Proteomes" id="UP000325300">
    <property type="component" value="Unassembled WGS sequence"/>
</dbReference>
<dbReference type="AlphaFoldDB" id="A0A5S4TIV1"/>
<feature type="domain" description="Thioester" evidence="1">
    <location>
        <begin position="417"/>
        <end position="528"/>
    </location>
</feature>
<dbReference type="NCBIfam" id="TIGR03934">
    <property type="entry name" value="TQXA_dom"/>
    <property type="match status" value="2"/>
</dbReference>
<dbReference type="Gene3D" id="2.60.40.1140">
    <property type="entry name" value="Collagen-binding surface protein Cna, B-type domain"/>
    <property type="match status" value="1"/>
</dbReference>
<dbReference type="EMBL" id="SJLI01000005">
    <property type="protein sequence ID" value="TYK94586.1"/>
    <property type="molecule type" value="Genomic_DNA"/>
</dbReference>
<sequence length="764" mass="86317">MNNKKLQKKQDAPRVSNRKPKQLTVTLVGVFLMFLTLVSSMRGAQSIFGEEKRIEEVSVPKIKSPDDAYPWYGYDSYDSSHPYYERFKVAHDLKVNLNGSKSYQVYCFNISSHYPKKKNYSTKNWFQRVDGTGDVFTSYAKTPRVSGEELNKKLLSVMYNAYPKNANGYMDNIEPLNAILVTQYAVWYYSDSSSYTVNTLWDSEVKEGKIKSEQVMLMREALSKLIDPKLEEIAEKKLSHNSKLNIFVPQDKSVQNLLSAEYVPESPPAPGQPPLPPVQTKKTTVIIRKYAKGDYSKLLEGATFSLTSEDVPNFEPIIFQSNSIGKTVELLDGTYTLTETAPPNGYEIAKPTKFRVKQGDVSIVQEDGTEIQNPNKEVAEPYSVEGYDDRSNDGQISSGRPYGKFYYAKNRNATSQVVYCFNANLKSPPESYDNGQEIAPDLGTMQAVKYSHIAGTELWNYAKNPKESDPTTFLKRIKKVIERGYGYQNNQTPEGLTDVQFRAATQLAIYYFTDSANLETLKSYGKPEGEAENLEKYGYHGFQFLESRALEVTRELIAYAENDEDAKIESLDFFIPNNSRYQSLVGTQYHPDDLTNIIRIEDKKLVAPEVTHSLTIKKTVVGELGDKEKEFEFSIRLTDRKGKPVTSPIMSNKETVTWDNGTAKFKLKDGESITFTGLPTGYYYEITETGATDYEISVNEKNAPDGKATKASVKEDETVAFENRKDLVPPTGLTTDGAIYLWLLLLVPLGLWVWLIGRKGLKND</sequence>
<dbReference type="Gene3D" id="2.60.40.10">
    <property type="entry name" value="Immunoglobulins"/>
    <property type="match status" value="1"/>
</dbReference>
<accession>A0A5S4TIV1</accession>
<dbReference type="NCBIfam" id="NF012162">
    <property type="entry name" value="surf_Nterm_1"/>
    <property type="match status" value="2"/>
</dbReference>
<dbReference type="Pfam" id="PF08341">
    <property type="entry name" value="TED"/>
    <property type="match status" value="2"/>
</dbReference>
<dbReference type="InterPro" id="IPR023849">
    <property type="entry name" value="TQXA_dom"/>
</dbReference>
<comment type="caution">
    <text evidence="4">The sequence shown here is derived from an EMBL/GenBank/DDBJ whole genome shotgun (WGS) entry which is preliminary data.</text>
</comment>